<comment type="caution">
    <text evidence="5">The sequence shown here is derived from an EMBL/GenBank/DDBJ whole genome shotgun (WGS) entry which is preliminary data.</text>
</comment>
<feature type="domain" description="PAC" evidence="3">
    <location>
        <begin position="104"/>
        <end position="156"/>
    </location>
</feature>
<dbReference type="Pfam" id="PF08448">
    <property type="entry name" value="PAS_4"/>
    <property type="match status" value="1"/>
</dbReference>
<dbReference type="InterPro" id="IPR000160">
    <property type="entry name" value="GGDEF_dom"/>
</dbReference>
<reference evidence="5 6" key="1">
    <citation type="submission" date="2016-10" db="EMBL/GenBank/DDBJ databases">
        <title>Draft genome sequence of Methylobacterium extorquens CP3, a seed endophyte of Crotalaria pumila with plant growth-promoting and metal tolerance properties.</title>
        <authorList>
            <person name="Sanchez-Lopez A.S."/>
            <person name="Van Hamme J.D."/>
            <person name="Thijs S."/>
            <person name="Mcammond B.M."/>
            <person name="Stevens V."/>
            <person name="Gonzalez-Chavez M.D.C."/>
            <person name="Vangronsveld J."/>
        </authorList>
    </citation>
    <scope>NUCLEOTIDE SEQUENCE [LARGE SCALE GENOMIC DNA]</scope>
    <source>
        <strain evidence="5 6">CP3</strain>
    </source>
</reference>
<dbReference type="NCBIfam" id="TIGR00254">
    <property type="entry name" value="GGDEF"/>
    <property type="match status" value="1"/>
</dbReference>
<dbReference type="PANTHER" id="PTHR44757:SF2">
    <property type="entry name" value="BIOFILM ARCHITECTURE MAINTENANCE PROTEIN MBAA"/>
    <property type="match status" value="1"/>
</dbReference>
<dbReference type="PANTHER" id="PTHR44757">
    <property type="entry name" value="DIGUANYLATE CYCLASE DGCP"/>
    <property type="match status" value="1"/>
</dbReference>
<proteinExistence type="predicted"/>
<sequence length="313" mass="33779">MNTFPQNGLGAMPSDTGAANDDSSAAMRRELARLREMLEQNSDWIWEVDAQGRYTYASRQCVALLGREPEEVLGRTPFDFMPPDEAERVGRIFGAIAAEQRPFTQLLNRNLRKDGSLVVLETSGVPLLGPDGALRGYRGIDRDVTQREAANERLRHLARHDDLTGLPNRMYLREHLAGQLATGQRPGVLCLDLDGFKPVNDRLGHAAGDRVLTEIGRRLAELAASHGLFAARPGGDEFVLIVPDGVAMSPEAVRAVIAAPIAVDAETVRIGASLGLASAQGPEDTVDALLARADRVLYDAKEAVRRAGVSDGG</sequence>
<dbReference type="SUPFAM" id="SSF55785">
    <property type="entry name" value="PYP-like sensor domain (PAS domain)"/>
    <property type="match status" value="1"/>
</dbReference>
<dbReference type="InterPro" id="IPR035965">
    <property type="entry name" value="PAS-like_dom_sf"/>
</dbReference>
<dbReference type="InterPro" id="IPR001610">
    <property type="entry name" value="PAC"/>
</dbReference>
<name>A0A1S1P5Y0_METEX</name>
<dbReference type="PROSITE" id="PS50887">
    <property type="entry name" value="GGDEF"/>
    <property type="match status" value="1"/>
</dbReference>
<dbReference type="InterPro" id="IPR043128">
    <property type="entry name" value="Rev_trsase/Diguanyl_cyclase"/>
</dbReference>
<dbReference type="SMART" id="SM00086">
    <property type="entry name" value="PAC"/>
    <property type="match status" value="1"/>
</dbReference>
<evidence type="ECO:0000313" key="5">
    <source>
        <dbReference type="EMBL" id="OHV16455.1"/>
    </source>
</evidence>
<evidence type="ECO:0000256" key="1">
    <source>
        <dbReference type="SAM" id="MobiDB-lite"/>
    </source>
</evidence>
<dbReference type="EMBL" id="MNAO01000125">
    <property type="protein sequence ID" value="OHV16455.1"/>
    <property type="molecule type" value="Genomic_DNA"/>
</dbReference>
<dbReference type="InterPro" id="IPR000014">
    <property type="entry name" value="PAS"/>
</dbReference>
<protein>
    <submittedName>
        <fullName evidence="5">Desulfoferrodoxin</fullName>
    </submittedName>
</protein>
<accession>A0A1S1P5Y0</accession>
<dbReference type="PROSITE" id="PS50112">
    <property type="entry name" value="PAS"/>
    <property type="match status" value="1"/>
</dbReference>
<evidence type="ECO:0000313" key="6">
    <source>
        <dbReference type="Proteomes" id="UP000180215"/>
    </source>
</evidence>
<dbReference type="Proteomes" id="UP000180215">
    <property type="component" value="Unassembled WGS sequence"/>
</dbReference>
<evidence type="ECO:0000259" key="2">
    <source>
        <dbReference type="PROSITE" id="PS50112"/>
    </source>
</evidence>
<feature type="domain" description="PAS" evidence="2">
    <location>
        <begin position="30"/>
        <end position="100"/>
    </location>
</feature>
<dbReference type="Gene3D" id="3.30.450.20">
    <property type="entry name" value="PAS domain"/>
    <property type="match status" value="1"/>
</dbReference>
<dbReference type="PROSITE" id="PS50113">
    <property type="entry name" value="PAC"/>
    <property type="match status" value="1"/>
</dbReference>
<gene>
    <name evidence="5" type="ORF">BK022_12055</name>
</gene>
<feature type="region of interest" description="Disordered" evidence="1">
    <location>
        <begin position="1"/>
        <end position="24"/>
    </location>
</feature>
<dbReference type="NCBIfam" id="TIGR00229">
    <property type="entry name" value="sensory_box"/>
    <property type="match status" value="1"/>
</dbReference>
<dbReference type="InterPro" id="IPR013656">
    <property type="entry name" value="PAS_4"/>
</dbReference>
<dbReference type="Pfam" id="PF00990">
    <property type="entry name" value="GGDEF"/>
    <property type="match status" value="1"/>
</dbReference>
<dbReference type="InterPro" id="IPR029787">
    <property type="entry name" value="Nucleotide_cyclase"/>
</dbReference>
<dbReference type="SMART" id="SM00091">
    <property type="entry name" value="PAS"/>
    <property type="match status" value="1"/>
</dbReference>
<evidence type="ECO:0000259" key="3">
    <source>
        <dbReference type="PROSITE" id="PS50113"/>
    </source>
</evidence>
<dbReference type="AlphaFoldDB" id="A0A1S1P5Y0"/>
<dbReference type="SUPFAM" id="SSF55073">
    <property type="entry name" value="Nucleotide cyclase"/>
    <property type="match status" value="1"/>
</dbReference>
<dbReference type="CDD" id="cd01949">
    <property type="entry name" value="GGDEF"/>
    <property type="match status" value="1"/>
</dbReference>
<dbReference type="Gene3D" id="3.30.70.270">
    <property type="match status" value="1"/>
</dbReference>
<dbReference type="CDD" id="cd00130">
    <property type="entry name" value="PAS"/>
    <property type="match status" value="1"/>
</dbReference>
<dbReference type="InterPro" id="IPR000700">
    <property type="entry name" value="PAS-assoc_C"/>
</dbReference>
<feature type="domain" description="GGDEF" evidence="4">
    <location>
        <begin position="184"/>
        <end position="313"/>
    </location>
</feature>
<dbReference type="InterPro" id="IPR052155">
    <property type="entry name" value="Biofilm_reg_signaling"/>
</dbReference>
<dbReference type="SMART" id="SM00267">
    <property type="entry name" value="GGDEF"/>
    <property type="match status" value="1"/>
</dbReference>
<evidence type="ECO:0000259" key="4">
    <source>
        <dbReference type="PROSITE" id="PS50887"/>
    </source>
</evidence>
<organism evidence="5 6">
    <name type="scientific">Methylorubrum extorquens</name>
    <name type="common">Methylobacterium dichloromethanicum</name>
    <name type="synonym">Methylobacterium extorquens</name>
    <dbReference type="NCBI Taxonomy" id="408"/>
    <lineage>
        <taxon>Bacteria</taxon>
        <taxon>Pseudomonadati</taxon>
        <taxon>Pseudomonadota</taxon>
        <taxon>Alphaproteobacteria</taxon>
        <taxon>Hyphomicrobiales</taxon>
        <taxon>Methylobacteriaceae</taxon>
        <taxon>Methylorubrum</taxon>
    </lineage>
</organism>